<keyword evidence="3" id="KW-0813">Transport</keyword>
<dbReference type="PANTHER" id="PTHR43649:SF34">
    <property type="entry name" value="ABC TRANSPORTER PERIPLASMIC-BINDING PROTEIN YCJN-RELATED"/>
    <property type="match status" value="1"/>
</dbReference>
<dbReference type="SUPFAM" id="SSF53850">
    <property type="entry name" value="Periplasmic binding protein-like II"/>
    <property type="match status" value="1"/>
</dbReference>
<dbReference type="InterPro" id="IPR006059">
    <property type="entry name" value="SBP"/>
</dbReference>
<evidence type="ECO:0000313" key="5">
    <source>
        <dbReference type="EMBL" id="VVT28058.1"/>
    </source>
</evidence>
<gene>
    <name evidence="5" type="ORF">SPHINGO391_500125</name>
</gene>
<evidence type="ECO:0000256" key="3">
    <source>
        <dbReference type="ARBA" id="ARBA00022448"/>
    </source>
</evidence>
<dbReference type="GO" id="GO:0042597">
    <property type="term" value="C:periplasmic space"/>
    <property type="evidence" value="ECO:0007669"/>
    <property type="project" value="UniProtKB-SubCell"/>
</dbReference>
<sequence>MRHDPAMGAQPHDWTRRSALGLLPTLGLAACARSRAPEPLKFWAMSYEGDYSPMLMPAFTAATGIPVDVQSLPATAAHEKLLTAQAGGAMPDVLMLYTGWVQEFATIAAIAPVPSPAMVADLFPGVLDATRVGGRDFAVPWSVAPQVQFYRRDILARAGYSEPAGDWDGWLRMGHAIKRQRPDDFVFMLLLNWPDMLITMLGQTGATMLRDHDTRGNFQTPEAGAAFTYYARIFAEGLAPKALSTEIQDPVAAFAQGYFAIWPTGPTTMLDLHRRAAEIPAERWATARLAGPHDVGAVSGLSTSLCVSASTPRPAEAWALVRHLSSPASELRYQTMIGNLPARLSAWTSPQLGAPILAPFKAQMRFPATAPKVIEWERIKLEIQFAAERVVRNVQTIPQALAGLDTRVDQLLAKRRALVEAGTLA</sequence>
<protein>
    <recommendedName>
        <fullName evidence="7">Carbohydrate ABC transporter substrate-binding protein (CUT1 family)</fullName>
    </recommendedName>
</protein>
<accession>A0A5E8AAS1</accession>
<evidence type="ECO:0008006" key="7">
    <source>
        <dbReference type="Google" id="ProtNLM"/>
    </source>
</evidence>
<evidence type="ECO:0000313" key="6">
    <source>
        <dbReference type="Proteomes" id="UP000326857"/>
    </source>
</evidence>
<keyword evidence="4" id="KW-0732">Signal</keyword>
<dbReference type="InterPro" id="IPR050490">
    <property type="entry name" value="Bact_solute-bd_prot1"/>
</dbReference>
<proteinExistence type="inferred from homology"/>
<comment type="similarity">
    <text evidence="2">Belongs to the bacterial solute-binding protein 1 family.</text>
</comment>
<reference evidence="5 6" key="1">
    <citation type="submission" date="2019-09" db="EMBL/GenBank/DDBJ databases">
        <authorList>
            <person name="Dittami M. S."/>
        </authorList>
    </citation>
    <scope>NUCLEOTIDE SEQUENCE [LARGE SCALE GENOMIC DNA]</scope>
    <source>
        <strain evidence="5">SPHINGO391</strain>
    </source>
</reference>
<comment type="subcellular location">
    <subcellularLocation>
        <location evidence="1">Periplasm</location>
    </subcellularLocation>
</comment>
<dbReference type="Pfam" id="PF01547">
    <property type="entry name" value="SBP_bac_1"/>
    <property type="match status" value="1"/>
</dbReference>
<name>A0A5E8AAS1_9SPHN</name>
<dbReference type="EMBL" id="CABVLI010000046">
    <property type="protein sequence ID" value="VVT28058.1"/>
    <property type="molecule type" value="Genomic_DNA"/>
</dbReference>
<dbReference type="PANTHER" id="PTHR43649">
    <property type="entry name" value="ARABINOSE-BINDING PROTEIN-RELATED"/>
    <property type="match status" value="1"/>
</dbReference>
<dbReference type="RefSeq" id="WP_151991832.1">
    <property type="nucleotide sequence ID" value="NZ_LR701528.1"/>
</dbReference>
<organism evidence="5 6">
    <name type="scientific">Sphingomonas aurantiaca</name>
    <dbReference type="NCBI Taxonomy" id="185949"/>
    <lineage>
        <taxon>Bacteria</taxon>
        <taxon>Pseudomonadati</taxon>
        <taxon>Pseudomonadota</taxon>
        <taxon>Alphaproteobacteria</taxon>
        <taxon>Sphingomonadales</taxon>
        <taxon>Sphingomonadaceae</taxon>
        <taxon>Sphingomonas</taxon>
    </lineage>
</organism>
<evidence type="ECO:0000256" key="2">
    <source>
        <dbReference type="ARBA" id="ARBA00008520"/>
    </source>
</evidence>
<dbReference type="PROSITE" id="PS51257">
    <property type="entry name" value="PROKAR_LIPOPROTEIN"/>
    <property type="match status" value="1"/>
</dbReference>
<evidence type="ECO:0000256" key="1">
    <source>
        <dbReference type="ARBA" id="ARBA00004418"/>
    </source>
</evidence>
<dbReference type="AlphaFoldDB" id="A0A5E8AAS1"/>
<dbReference type="Proteomes" id="UP000326857">
    <property type="component" value="Unassembled WGS sequence"/>
</dbReference>
<evidence type="ECO:0000256" key="4">
    <source>
        <dbReference type="ARBA" id="ARBA00022729"/>
    </source>
</evidence>
<dbReference type="Gene3D" id="3.40.190.10">
    <property type="entry name" value="Periplasmic binding protein-like II"/>
    <property type="match status" value="2"/>
</dbReference>